<evidence type="ECO:0000256" key="11">
    <source>
        <dbReference type="SAM" id="Phobius"/>
    </source>
</evidence>
<dbReference type="GO" id="GO:0000155">
    <property type="term" value="F:phosphorelay sensor kinase activity"/>
    <property type="evidence" value="ECO:0007669"/>
    <property type="project" value="InterPro"/>
</dbReference>
<dbReference type="SMART" id="SM00387">
    <property type="entry name" value="HATPase_c"/>
    <property type="match status" value="1"/>
</dbReference>
<dbReference type="InterPro" id="IPR003660">
    <property type="entry name" value="HAMP_dom"/>
</dbReference>
<feature type="transmembrane region" description="Helical" evidence="11">
    <location>
        <begin position="162"/>
        <end position="181"/>
    </location>
</feature>
<dbReference type="InterPro" id="IPR003594">
    <property type="entry name" value="HATPase_dom"/>
</dbReference>
<comment type="subcellular location">
    <subcellularLocation>
        <location evidence="2">Membrane</location>
    </subcellularLocation>
</comment>
<dbReference type="SUPFAM" id="SSF55874">
    <property type="entry name" value="ATPase domain of HSP90 chaperone/DNA topoisomerase II/histidine kinase"/>
    <property type="match status" value="1"/>
</dbReference>
<evidence type="ECO:0000256" key="8">
    <source>
        <dbReference type="ARBA" id="ARBA00022989"/>
    </source>
</evidence>
<dbReference type="Gene3D" id="6.10.340.10">
    <property type="match status" value="1"/>
</dbReference>
<organism evidence="14 15">
    <name type="scientific">Tabrizicola piscis</name>
    <dbReference type="NCBI Taxonomy" id="2494374"/>
    <lineage>
        <taxon>Bacteria</taxon>
        <taxon>Pseudomonadati</taxon>
        <taxon>Pseudomonadota</taxon>
        <taxon>Alphaproteobacteria</taxon>
        <taxon>Rhodobacterales</taxon>
        <taxon>Paracoccaceae</taxon>
        <taxon>Tabrizicola</taxon>
    </lineage>
</organism>
<evidence type="ECO:0000256" key="5">
    <source>
        <dbReference type="ARBA" id="ARBA00022679"/>
    </source>
</evidence>
<dbReference type="Gene3D" id="3.30.565.10">
    <property type="entry name" value="Histidine kinase-like ATPase, C-terminal domain"/>
    <property type="match status" value="1"/>
</dbReference>
<evidence type="ECO:0000256" key="9">
    <source>
        <dbReference type="ARBA" id="ARBA00023012"/>
    </source>
</evidence>
<dbReference type="RefSeq" id="WP_125325955.1">
    <property type="nucleotide sequence ID" value="NZ_CP034328.1"/>
</dbReference>
<gene>
    <name evidence="14" type="ORF">EI545_13500</name>
</gene>
<keyword evidence="8 11" id="KW-1133">Transmembrane helix</keyword>
<dbReference type="CDD" id="cd00082">
    <property type="entry name" value="HisKA"/>
    <property type="match status" value="1"/>
</dbReference>
<dbReference type="PROSITE" id="PS50109">
    <property type="entry name" value="HIS_KIN"/>
    <property type="match status" value="1"/>
</dbReference>
<accession>A0A3S8U8A4</accession>
<comment type="catalytic activity">
    <reaction evidence="1">
        <text>ATP + protein L-histidine = ADP + protein N-phospho-L-histidine.</text>
        <dbReference type="EC" id="2.7.13.3"/>
    </reaction>
</comment>
<evidence type="ECO:0000256" key="1">
    <source>
        <dbReference type="ARBA" id="ARBA00000085"/>
    </source>
</evidence>
<dbReference type="Pfam" id="PF00672">
    <property type="entry name" value="HAMP"/>
    <property type="match status" value="1"/>
</dbReference>
<dbReference type="CDD" id="cd06225">
    <property type="entry name" value="HAMP"/>
    <property type="match status" value="1"/>
</dbReference>
<evidence type="ECO:0000256" key="2">
    <source>
        <dbReference type="ARBA" id="ARBA00004370"/>
    </source>
</evidence>
<name>A0A3S8U8A4_9RHOB</name>
<dbReference type="PANTHER" id="PTHR45436:SF8">
    <property type="entry name" value="HISTIDINE KINASE"/>
    <property type="match status" value="1"/>
</dbReference>
<dbReference type="AlphaFoldDB" id="A0A3S8U8A4"/>
<evidence type="ECO:0000256" key="3">
    <source>
        <dbReference type="ARBA" id="ARBA00012438"/>
    </source>
</evidence>
<dbReference type="InterPro" id="IPR036097">
    <property type="entry name" value="HisK_dim/P_sf"/>
</dbReference>
<evidence type="ECO:0000256" key="4">
    <source>
        <dbReference type="ARBA" id="ARBA00022553"/>
    </source>
</evidence>
<dbReference type="InterPro" id="IPR003661">
    <property type="entry name" value="HisK_dim/P_dom"/>
</dbReference>
<keyword evidence="15" id="KW-1185">Reference proteome</keyword>
<dbReference type="SUPFAM" id="SSF158472">
    <property type="entry name" value="HAMP domain-like"/>
    <property type="match status" value="1"/>
</dbReference>
<dbReference type="Pfam" id="PF02518">
    <property type="entry name" value="HATPase_c"/>
    <property type="match status" value="1"/>
</dbReference>
<dbReference type="SMART" id="SM00304">
    <property type="entry name" value="HAMP"/>
    <property type="match status" value="1"/>
</dbReference>
<dbReference type="SMART" id="SM00388">
    <property type="entry name" value="HisKA"/>
    <property type="match status" value="1"/>
</dbReference>
<dbReference type="InterPro" id="IPR005467">
    <property type="entry name" value="His_kinase_dom"/>
</dbReference>
<dbReference type="EC" id="2.7.13.3" evidence="3"/>
<dbReference type="InterPro" id="IPR050428">
    <property type="entry name" value="TCS_sensor_his_kinase"/>
</dbReference>
<dbReference type="Pfam" id="PF00512">
    <property type="entry name" value="HisKA"/>
    <property type="match status" value="1"/>
</dbReference>
<evidence type="ECO:0000259" key="12">
    <source>
        <dbReference type="PROSITE" id="PS50109"/>
    </source>
</evidence>
<dbReference type="PRINTS" id="PR00344">
    <property type="entry name" value="BCTRLSENSOR"/>
</dbReference>
<keyword evidence="9" id="KW-0902">Two-component regulatory system</keyword>
<dbReference type="SUPFAM" id="SSF47384">
    <property type="entry name" value="Homodimeric domain of signal transducing histidine kinase"/>
    <property type="match status" value="1"/>
</dbReference>
<proteinExistence type="predicted"/>
<keyword evidence="4" id="KW-0597">Phosphoprotein</keyword>
<reference evidence="14 15" key="1">
    <citation type="submission" date="2018-12" db="EMBL/GenBank/DDBJ databases">
        <title>Complete genome sequencing of Tabrizicola sp. K13M18.</title>
        <authorList>
            <person name="Bae J.-W."/>
        </authorList>
    </citation>
    <scope>NUCLEOTIDE SEQUENCE [LARGE SCALE GENOMIC DNA]</scope>
    <source>
        <strain evidence="14 15">K13M18</strain>
    </source>
</reference>
<keyword evidence="6 11" id="KW-0812">Transmembrane</keyword>
<dbReference type="OrthoDB" id="9815202at2"/>
<keyword evidence="10 11" id="KW-0472">Membrane</keyword>
<sequence>MISRRPLAARATLRLAAVMALAVTLLSLGAMALQYRLVEARLMQAQRALLSADLDGFAALYDQRRIIALRQAIDYRAAAATGGEMLLLLDRNGTVLAGTRGGWPEGLQAEGDSFAVEPARAFSEAGTRWLAVARDLPGGFPLLVARSLQPVDDTLAAMRRGMLALLAAMLVAGGVVGWLAARSVMGRIGRLNDLADRVAEGALDARLPGPRSPDEFGLLETHVHGMLDRIQNLNRATHRLSDTIAHELRTPLNRMLLKLSRIEGQEDLAADLRAEMRQAIRMFDSLLDISRAEADQGSGGGLVPVDLSAVAGEVWELYEPLAEDKGLDAQALIAPGLRVLGDRNLIAQLLSNLLDNAIKYCAKGDLLTLTVAEAGDSILMRVADTGPGLPADMRGAAFERFVRADRDRGIKGHGLGLALVRAIAARHGARLTLPEGNTGFTLEILWPRLQQSD</sequence>
<dbReference type="Proteomes" id="UP000282002">
    <property type="component" value="Chromosome"/>
</dbReference>
<feature type="domain" description="HAMP" evidence="13">
    <location>
        <begin position="182"/>
        <end position="235"/>
    </location>
</feature>
<dbReference type="Gene3D" id="1.10.287.130">
    <property type="match status" value="1"/>
</dbReference>
<dbReference type="GO" id="GO:0005886">
    <property type="term" value="C:plasma membrane"/>
    <property type="evidence" value="ECO:0007669"/>
    <property type="project" value="TreeGrafter"/>
</dbReference>
<keyword evidence="7 14" id="KW-0418">Kinase</keyword>
<dbReference type="PANTHER" id="PTHR45436">
    <property type="entry name" value="SENSOR HISTIDINE KINASE YKOH"/>
    <property type="match status" value="1"/>
</dbReference>
<dbReference type="EMBL" id="CP034328">
    <property type="protein sequence ID" value="AZL59760.1"/>
    <property type="molecule type" value="Genomic_DNA"/>
</dbReference>
<evidence type="ECO:0000313" key="14">
    <source>
        <dbReference type="EMBL" id="AZL59760.1"/>
    </source>
</evidence>
<dbReference type="InterPro" id="IPR036890">
    <property type="entry name" value="HATPase_C_sf"/>
</dbReference>
<keyword evidence="5" id="KW-0808">Transferase</keyword>
<dbReference type="InterPro" id="IPR004358">
    <property type="entry name" value="Sig_transdc_His_kin-like_C"/>
</dbReference>
<dbReference type="CDD" id="cd00075">
    <property type="entry name" value="HATPase"/>
    <property type="match status" value="1"/>
</dbReference>
<dbReference type="KEGG" id="taw:EI545_13500"/>
<evidence type="ECO:0000256" key="7">
    <source>
        <dbReference type="ARBA" id="ARBA00022777"/>
    </source>
</evidence>
<dbReference type="PROSITE" id="PS50885">
    <property type="entry name" value="HAMP"/>
    <property type="match status" value="1"/>
</dbReference>
<feature type="domain" description="Histidine kinase" evidence="12">
    <location>
        <begin position="243"/>
        <end position="450"/>
    </location>
</feature>
<protein>
    <recommendedName>
        <fullName evidence="3">histidine kinase</fullName>
        <ecNumber evidence="3">2.7.13.3</ecNumber>
    </recommendedName>
</protein>
<evidence type="ECO:0000313" key="15">
    <source>
        <dbReference type="Proteomes" id="UP000282002"/>
    </source>
</evidence>
<evidence type="ECO:0000256" key="10">
    <source>
        <dbReference type="ARBA" id="ARBA00023136"/>
    </source>
</evidence>
<evidence type="ECO:0000256" key="6">
    <source>
        <dbReference type="ARBA" id="ARBA00022692"/>
    </source>
</evidence>
<evidence type="ECO:0000259" key="13">
    <source>
        <dbReference type="PROSITE" id="PS50885"/>
    </source>
</evidence>